<organism evidence="8 9">
    <name type="scientific">Sarocladium strictum</name>
    <name type="common">Black bundle disease fungus</name>
    <name type="synonym">Acremonium strictum</name>
    <dbReference type="NCBI Taxonomy" id="5046"/>
    <lineage>
        <taxon>Eukaryota</taxon>
        <taxon>Fungi</taxon>
        <taxon>Dikarya</taxon>
        <taxon>Ascomycota</taxon>
        <taxon>Pezizomycotina</taxon>
        <taxon>Sordariomycetes</taxon>
        <taxon>Hypocreomycetidae</taxon>
        <taxon>Hypocreales</taxon>
        <taxon>Sarocladiaceae</taxon>
        <taxon>Sarocladium</taxon>
    </lineage>
</organism>
<dbReference type="GO" id="GO:0005634">
    <property type="term" value="C:nucleus"/>
    <property type="evidence" value="ECO:0007669"/>
    <property type="project" value="UniProtKB-SubCell"/>
</dbReference>
<dbReference type="SUPFAM" id="SSF57701">
    <property type="entry name" value="Zn2/Cys6 DNA-binding domain"/>
    <property type="match status" value="1"/>
</dbReference>
<accession>A0AA39GDL8</accession>
<evidence type="ECO:0000256" key="3">
    <source>
        <dbReference type="ARBA" id="ARBA00023015"/>
    </source>
</evidence>
<dbReference type="Pfam" id="PF04082">
    <property type="entry name" value="Fungal_trans"/>
    <property type="match status" value="1"/>
</dbReference>
<keyword evidence="3" id="KW-0805">Transcription regulation</keyword>
<evidence type="ECO:0000256" key="6">
    <source>
        <dbReference type="SAM" id="MobiDB-lite"/>
    </source>
</evidence>
<evidence type="ECO:0000256" key="5">
    <source>
        <dbReference type="ARBA" id="ARBA00023242"/>
    </source>
</evidence>
<dbReference type="InterPro" id="IPR036864">
    <property type="entry name" value="Zn2-C6_fun-type_DNA-bd_sf"/>
</dbReference>
<dbReference type="Proteomes" id="UP001175261">
    <property type="component" value="Unassembled WGS sequence"/>
</dbReference>
<dbReference type="InterPro" id="IPR050815">
    <property type="entry name" value="TF_fung"/>
</dbReference>
<dbReference type="Gene3D" id="4.10.240.10">
    <property type="entry name" value="Zn(2)-C6 fungal-type DNA-binding domain"/>
    <property type="match status" value="1"/>
</dbReference>
<dbReference type="CDD" id="cd12148">
    <property type="entry name" value="fungal_TF_MHR"/>
    <property type="match status" value="1"/>
</dbReference>
<dbReference type="InterPro" id="IPR001138">
    <property type="entry name" value="Zn2Cys6_DnaBD"/>
</dbReference>
<evidence type="ECO:0000313" key="8">
    <source>
        <dbReference type="EMBL" id="KAK0385387.1"/>
    </source>
</evidence>
<keyword evidence="4" id="KW-0804">Transcription</keyword>
<dbReference type="PROSITE" id="PS50048">
    <property type="entry name" value="ZN2_CY6_FUNGAL_2"/>
    <property type="match status" value="1"/>
</dbReference>
<dbReference type="SMART" id="SM00066">
    <property type="entry name" value="GAL4"/>
    <property type="match status" value="1"/>
</dbReference>
<dbReference type="PROSITE" id="PS00463">
    <property type="entry name" value="ZN2_CY6_FUNGAL_1"/>
    <property type="match status" value="1"/>
</dbReference>
<feature type="region of interest" description="Disordered" evidence="6">
    <location>
        <begin position="781"/>
        <end position="800"/>
    </location>
</feature>
<feature type="domain" description="Zn(2)-C6 fungal-type" evidence="7">
    <location>
        <begin position="21"/>
        <end position="51"/>
    </location>
</feature>
<evidence type="ECO:0000256" key="2">
    <source>
        <dbReference type="ARBA" id="ARBA00022723"/>
    </source>
</evidence>
<dbReference type="InterPro" id="IPR007219">
    <property type="entry name" value="XnlR_reg_dom"/>
</dbReference>
<comment type="subcellular location">
    <subcellularLocation>
        <location evidence="1">Nucleus</location>
    </subcellularLocation>
</comment>
<reference evidence="8" key="1">
    <citation type="submission" date="2022-10" db="EMBL/GenBank/DDBJ databases">
        <title>Determination and structural analysis of whole genome sequence of Sarocladium strictum F4-1.</title>
        <authorList>
            <person name="Hu L."/>
            <person name="Jiang Y."/>
        </authorList>
    </citation>
    <scope>NUCLEOTIDE SEQUENCE</scope>
    <source>
        <strain evidence="8">F4-1</strain>
    </source>
</reference>
<dbReference type="Pfam" id="PF00172">
    <property type="entry name" value="Zn_clus"/>
    <property type="match status" value="1"/>
</dbReference>
<dbReference type="GO" id="GO:0006351">
    <property type="term" value="P:DNA-templated transcription"/>
    <property type="evidence" value="ECO:0007669"/>
    <property type="project" value="InterPro"/>
</dbReference>
<feature type="region of interest" description="Disordered" evidence="6">
    <location>
        <begin position="711"/>
        <end position="770"/>
    </location>
</feature>
<dbReference type="GO" id="GO:0008270">
    <property type="term" value="F:zinc ion binding"/>
    <property type="evidence" value="ECO:0007669"/>
    <property type="project" value="InterPro"/>
</dbReference>
<comment type="caution">
    <text evidence="8">The sequence shown here is derived from an EMBL/GenBank/DDBJ whole genome shotgun (WGS) entry which is preliminary data.</text>
</comment>
<dbReference type="CDD" id="cd00067">
    <property type="entry name" value="GAL4"/>
    <property type="match status" value="1"/>
</dbReference>
<keyword evidence="5" id="KW-0539">Nucleus</keyword>
<evidence type="ECO:0000256" key="1">
    <source>
        <dbReference type="ARBA" id="ARBA00004123"/>
    </source>
</evidence>
<feature type="compositionally biased region" description="Low complexity" evidence="6">
    <location>
        <begin position="740"/>
        <end position="749"/>
    </location>
</feature>
<feature type="compositionally biased region" description="Polar residues" evidence="6">
    <location>
        <begin position="453"/>
        <end position="473"/>
    </location>
</feature>
<name>A0AA39GDL8_SARSR</name>
<feature type="compositionally biased region" description="Low complexity" evidence="6">
    <location>
        <begin position="716"/>
        <end position="726"/>
    </location>
</feature>
<dbReference type="PANTHER" id="PTHR47338:SF23">
    <property type="entry name" value="ZN(II)2CYS6 TRANSCRIPTION FACTOR (EUROFUNG)"/>
    <property type="match status" value="1"/>
</dbReference>
<dbReference type="GO" id="GO:0003677">
    <property type="term" value="F:DNA binding"/>
    <property type="evidence" value="ECO:0007669"/>
    <property type="project" value="InterPro"/>
</dbReference>
<feature type="region of interest" description="Disordered" evidence="6">
    <location>
        <begin position="1"/>
        <end position="20"/>
    </location>
</feature>
<protein>
    <recommendedName>
        <fullName evidence="7">Zn(2)-C6 fungal-type domain-containing protein</fullName>
    </recommendedName>
</protein>
<evidence type="ECO:0000256" key="4">
    <source>
        <dbReference type="ARBA" id="ARBA00023163"/>
    </source>
</evidence>
<gene>
    <name evidence="8" type="ORF">NLU13_7863</name>
</gene>
<keyword evidence="2" id="KW-0479">Metal-binding</keyword>
<dbReference type="PANTHER" id="PTHR47338">
    <property type="entry name" value="ZN(II)2CYS6 TRANSCRIPTION FACTOR (EUROFUNG)-RELATED"/>
    <property type="match status" value="1"/>
</dbReference>
<dbReference type="AlphaFoldDB" id="A0AA39GDL8"/>
<dbReference type="EMBL" id="JAPDFR010000007">
    <property type="protein sequence ID" value="KAK0385387.1"/>
    <property type="molecule type" value="Genomic_DNA"/>
</dbReference>
<sequence length="858" mass="95789">MSTHGSGDAGPDAASEADMPSCQECRRRKLKCSREQPVCAHCARLESPCVYDLRKNRPGVKPGAVGNLSRRIDALESTFEQFVQEQSRNVNNNNHSTTDATTVSLSATSDLVTILSALVSEVKAIKSAPQRVISQSIAAEGNRDQAVVSPSTPQTATSLATSRVNPTRHDAPCLHSAGGQPRKRRRVDSCGNFNIDLAVHLGEDADDALTSLPPAELLEEVIDTYFTVVQPWIPMLHETQFRRQIADRAQRLPLAIVLHAMVVAALRFVGHSRNGLSDRDLHAHVARSRRFVVMAAMDQLSVESLQALTIIAYDDIGNGEASRAWSIIGSMTRTVDYLQLSLEPEHRDRQPLLRPLPMLDEPQNWTEEEQRRRVFWNVFCLDRFCSVTTGWNTSLTSSDVQRRLPADGGLWHKEEGVTTPYLGVWDRSTARIGTSIAFLPGTYLGVGQEKDSSPQSVAAQPGNSSEQQQQRQSDLDMTTVGAFAYRIEATESLSRITTYFLQQKVDFTDRRQVSDWLTRFKELDLRLVHWKMFLPQRWRDSNISRQPSLVRMDPNLTLAHVTHNTSMILLHQRIAYPEPSWSDSFQLPSFCSAETCQMSAMETTTITQRYHKHTAKDSPVATQYAFCVFISARVLLIHHRYYRTPLAPEFWILVGALDEMAKRWAGPVTHGRADQSLAGKYAAHLRSLHTRCTESPEYKIDVLGYSNEMAKESKSSTETSSPFFPSHHQGTVTHGDLPGRQQQQVNVRQQQHHSNGENDEAPGSTLSSTAMNASDGFMEAVQSAHDRGSQPTHATNHAMPPDTLASVSHMLMDDDFMALDRIISLDDMIFANSESDGNPMTWASNGSRQFLQGNNTHH</sequence>
<feature type="region of interest" description="Disordered" evidence="6">
    <location>
        <begin position="448"/>
        <end position="473"/>
    </location>
</feature>
<evidence type="ECO:0000259" key="7">
    <source>
        <dbReference type="PROSITE" id="PS50048"/>
    </source>
</evidence>
<dbReference type="SMART" id="SM00906">
    <property type="entry name" value="Fungal_trans"/>
    <property type="match status" value="1"/>
</dbReference>
<keyword evidence="9" id="KW-1185">Reference proteome</keyword>
<evidence type="ECO:0000313" key="9">
    <source>
        <dbReference type="Proteomes" id="UP001175261"/>
    </source>
</evidence>
<proteinExistence type="predicted"/>
<dbReference type="GO" id="GO:0000981">
    <property type="term" value="F:DNA-binding transcription factor activity, RNA polymerase II-specific"/>
    <property type="evidence" value="ECO:0007669"/>
    <property type="project" value="InterPro"/>
</dbReference>